<keyword evidence="3 6" id="KW-1133">Transmembrane helix</keyword>
<evidence type="ECO:0000259" key="7">
    <source>
        <dbReference type="Pfam" id="PF20684"/>
    </source>
</evidence>
<keyword evidence="2 6" id="KW-0812">Transmembrane</keyword>
<feature type="transmembrane region" description="Helical" evidence="6">
    <location>
        <begin position="6"/>
        <end position="24"/>
    </location>
</feature>
<dbReference type="AlphaFoldDB" id="A0A2V1DD11"/>
<dbReference type="Proteomes" id="UP000244855">
    <property type="component" value="Unassembled WGS sequence"/>
</dbReference>
<feature type="transmembrane region" description="Helical" evidence="6">
    <location>
        <begin position="116"/>
        <end position="139"/>
    </location>
</feature>
<feature type="transmembrane region" description="Helical" evidence="6">
    <location>
        <begin position="76"/>
        <end position="95"/>
    </location>
</feature>
<dbReference type="InterPro" id="IPR052337">
    <property type="entry name" value="SAT4-like"/>
</dbReference>
<dbReference type="PANTHER" id="PTHR33048:SF146">
    <property type="entry name" value="INTEGRAL MEMBRANE PROTEIN"/>
    <property type="match status" value="1"/>
</dbReference>
<accession>A0A2V1DD11</accession>
<dbReference type="InterPro" id="IPR049326">
    <property type="entry name" value="Rhodopsin_dom_fungi"/>
</dbReference>
<feature type="non-terminal residue" evidence="8">
    <location>
        <position position="209"/>
    </location>
</feature>
<comment type="similarity">
    <text evidence="5">Belongs to the SAT4 family.</text>
</comment>
<dbReference type="OrthoDB" id="3934549at2759"/>
<evidence type="ECO:0000313" key="9">
    <source>
        <dbReference type="Proteomes" id="UP000244855"/>
    </source>
</evidence>
<dbReference type="PANTHER" id="PTHR33048">
    <property type="entry name" value="PTH11-LIKE INTEGRAL MEMBRANE PROTEIN (AFU_ORTHOLOGUE AFUA_5G11245)"/>
    <property type="match status" value="1"/>
</dbReference>
<evidence type="ECO:0000256" key="1">
    <source>
        <dbReference type="ARBA" id="ARBA00004141"/>
    </source>
</evidence>
<dbReference type="GO" id="GO:0016020">
    <property type="term" value="C:membrane"/>
    <property type="evidence" value="ECO:0007669"/>
    <property type="project" value="UniProtKB-SubCell"/>
</dbReference>
<feature type="transmembrane region" description="Helical" evidence="6">
    <location>
        <begin position="168"/>
        <end position="187"/>
    </location>
</feature>
<feature type="transmembrane region" description="Helical" evidence="6">
    <location>
        <begin position="36"/>
        <end position="56"/>
    </location>
</feature>
<dbReference type="Pfam" id="PF20684">
    <property type="entry name" value="Fung_rhodopsin"/>
    <property type="match status" value="1"/>
</dbReference>
<evidence type="ECO:0000256" key="5">
    <source>
        <dbReference type="ARBA" id="ARBA00038359"/>
    </source>
</evidence>
<evidence type="ECO:0000256" key="2">
    <source>
        <dbReference type="ARBA" id="ARBA00022692"/>
    </source>
</evidence>
<feature type="domain" description="Rhodopsin" evidence="7">
    <location>
        <begin position="18"/>
        <end position="204"/>
    </location>
</feature>
<proteinExistence type="inferred from homology"/>
<evidence type="ECO:0000313" key="8">
    <source>
        <dbReference type="EMBL" id="PVH95972.1"/>
    </source>
</evidence>
<evidence type="ECO:0000256" key="3">
    <source>
        <dbReference type="ARBA" id="ARBA00022989"/>
    </source>
</evidence>
<name>A0A2V1DD11_9PLEO</name>
<gene>
    <name evidence="8" type="ORF">DM02DRAFT_466004</name>
</gene>
<comment type="subcellular location">
    <subcellularLocation>
        <location evidence="1">Membrane</location>
        <topology evidence="1">Multi-pass membrane protein</topology>
    </subcellularLocation>
</comment>
<evidence type="ECO:0000256" key="4">
    <source>
        <dbReference type="ARBA" id="ARBA00023136"/>
    </source>
</evidence>
<sequence>LNLVGWILCAFSTFFILVRVFTRLKIATASLGSDDWCMVSGWIFAVVCTSIVSTGTKHGFGQHIGAIKDPEDQATAAMFVLIAPTFSLVSAFFTKSSIILGFMRIMGRTTTWVHRIVAYFPLVLLFAGSSLAISVMIFFCSPVEKSWRPYLEGSCLSPNVLDVVGKTVSAYNAVMDVFCAVVPYFLIRKLNIEKKDKRNLIILMGGSVL</sequence>
<protein>
    <recommendedName>
        <fullName evidence="7">Rhodopsin domain-containing protein</fullName>
    </recommendedName>
</protein>
<keyword evidence="9" id="KW-1185">Reference proteome</keyword>
<reference evidence="8 9" key="1">
    <citation type="journal article" date="2018" name="Sci. Rep.">
        <title>Comparative genomics provides insights into the lifestyle and reveals functional heterogeneity of dark septate endophytic fungi.</title>
        <authorList>
            <person name="Knapp D.G."/>
            <person name="Nemeth J.B."/>
            <person name="Barry K."/>
            <person name="Hainaut M."/>
            <person name="Henrissat B."/>
            <person name="Johnson J."/>
            <person name="Kuo A."/>
            <person name="Lim J.H.P."/>
            <person name="Lipzen A."/>
            <person name="Nolan M."/>
            <person name="Ohm R.A."/>
            <person name="Tamas L."/>
            <person name="Grigoriev I.V."/>
            <person name="Spatafora J.W."/>
            <person name="Nagy L.G."/>
            <person name="Kovacs G.M."/>
        </authorList>
    </citation>
    <scope>NUCLEOTIDE SEQUENCE [LARGE SCALE GENOMIC DNA]</scope>
    <source>
        <strain evidence="8 9">DSE2036</strain>
    </source>
</reference>
<keyword evidence="4 6" id="KW-0472">Membrane</keyword>
<dbReference type="EMBL" id="KZ805478">
    <property type="protein sequence ID" value="PVH95972.1"/>
    <property type="molecule type" value="Genomic_DNA"/>
</dbReference>
<organism evidence="8 9">
    <name type="scientific">Periconia macrospinosa</name>
    <dbReference type="NCBI Taxonomy" id="97972"/>
    <lineage>
        <taxon>Eukaryota</taxon>
        <taxon>Fungi</taxon>
        <taxon>Dikarya</taxon>
        <taxon>Ascomycota</taxon>
        <taxon>Pezizomycotina</taxon>
        <taxon>Dothideomycetes</taxon>
        <taxon>Pleosporomycetidae</taxon>
        <taxon>Pleosporales</taxon>
        <taxon>Massarineae</taxon>
        <taxon>Periconiaceae</taxon>
        <taxon>Periconia</taxon>
    </lineage>
</organism>
<evidence type="ECO:0000256" key="6">
    <source>
        <dbReference type="SAM" id="Phobius"/>
    </source>
</evidence>
<feature type="non-terminal residue" evidence="8">
    <location>
        <position position="1"/>
    </location>
</feature>